<comment type="caution">
    <text evidence="1">The sequence shown here is derived from an EMBL/GenBank/DDBJ whole genome shotgun (WGS) entry which is preliminary data.</text>
</comment>
<keyword evidence="2" id="KW-1185">Reference proteome</keyword>
<gene>
    <name evidence="1" type="ORF">POM88_045390</name>
</gene>
<proteinExistence type="predicted"/>
<sequence>MGKRVREDNIDVVDDGLPLKKFSGEFVSDAYLAEGLGSLKWRLTGFYSWHEGHNRHFSWKLLAELAGEVTGPWVCIVDFNEILFDAGKKGSRYSFMANGELQRSCGFV</sequence>
<evidence type="ECO:0000313" key="1">
    <source>
        <dbReference type="EMBL" id="KAK1360916.1"/>
    </source>
</evidence>
<evidence type="ECO:0000313" key="2">
    <source>
        <dbReference type="Proteomes" id="UP001237642"/>
    </source>
</evidence>
<name>A0AAD8M4W7_9APIA</name>
<reference evidence="1" key="2">
    <citation type="submission" date="2023-05" db="EMBL/GenBank/DDBJ databases">
        <authorList>
            <person name="Schelkunov M.I."/>
        </authorList>
    </citation>
    <scope>NUCLEOTIDE SEQUENCE</scope>
    <source>
        <strain evidence="1">Hsosn_3</strain>
        <tissue evidence="1">Leaf</tissue>
    </source>
</reference>
<accession>A0AAD8M4W7</accession>
<dbReference type="AlphaFoldDB" id="A0AAD8M4W7"/>
<protein>
    <submittedName>
        <fullName evidence="1">Uncharacterized protein</fullName>
    </submittedName>
</protein>
<organism evidence="1 2">
    <name type="scientific">Heracleum sosnowskyi</name>
    <dbReference type="NCBI Taxonomy" id="360622"/>
    <lineage>
        <taxon>Eukaryota</taxon>
        <taxon>Viridiplantae</taxon>
        <taxon>Streptophyta</taxon>
        <taxon>Embryophyta</taxon>
        <taxon>Tracheophyta</taxon>
        <taxon>Spermatophyta</taxon>
        <taxon>Magnoliopsida</taxon>
        <taxon>eudicotyledons</taxon>
        <taxon>Gunneridae</taxon>
        <taxon>Pentapetalae</taxon>
        <taxon>asterids</taxon>
        <taxon>campanulids</taxon>
        <taxon>Apiales</taxon>
        <taxon>Apiaceae</taxon>
        <taxon>Apioideae</taxon>
        <taxon>apioid superclade</taxon>
        <taxon>Tordylieae</taxon>
        <taxon>Tordyliinae</taxon>
        <taxon>Heracleum</taxon>
    </lineage>
</organism>
<dbReference type="Proteomes" id="UP001237642">
    <property type="component" value="Unassembled WGS sequence"/>
</dbReference>
<dbReference type="EMBL" id="JAUIZM010000010">
    <property type="protein sequence ID" value="KAK1360916.1"/>
    <property type="molecule type" value="Genomic_DNA"/>
</dbReference>
<reference evidence="1" key="1">
    <citation type="submission" date="2023-02" db="EMBL/GenBank/DDBJ databases">
        <title>Genome of toxic invasive species Heracleum sosnowskyi carries increased number of genes despite the absence of recent whole-genome duplications.</title>
        <authorList>
            <person name="Schelkunov M."/>
            <person name="Shtratnikova V."/>
            <person name="Makarenko M."/>
            <person name="Klepikova A."/>
            <person name="Omelchenko D."/>
            <person name="Novikova G."/>
            <person name="Obukhova E."/>
            <person name="Bogdanov V."/>
            <person name="Penin A."/>
            <person name="Logacheva M."/>
        </authorList>
    </citation>
    <scope>NUCLEOTIDE SEQUENCE</scope>
    <source>
        <strain evidence="1">Hsosn_3</strain>
        <tissue evidence="1">Leaf</tissue>
    </source>
</reference>